<reference evidence="1" key="1">
    <citation type="submission" date="2020-12" db="EMBL/GenBank/DDBJ databases">
        <title>Bacterial taxonomy.</title>
        <authorList>
            <person name="Pan X."/>
        </authorList>
    </citation>
    <scope>NUCLEOTIDE SEQUENCE</scope>
    <source>
        <strain evidence="1">KCTC 52957</strain>
    </source>
</reference>
<evidence type="ECO:0000313" key="2">
    <source>
        <dbReference type="Proteomes" id="UP000642488"/>
    </source>
</evidence>
<dbReference type="AlphaFoldDB" id="A0A934ILS3"/>
<accession>A0A934ILS3</accession>
<comment type="caution">
    <text evidence="1">The sequence shown here is derived from an EMBL/GenBank/DDBJ whole genome shotgun (WGS) entry which is preliminary data.</text>
</comment>
<organism evidence="1 2">
    <name type="scientific">Palleronia pontilimi</name>
    <dbReference type="NCBI Taxonomy" id="1964209"/>
    <lineage>
        <taxon>Bacteria</taxon>
        <taxon>Pseudomonadati</taxon>
        <taxon>Pseudomonadota</taxon>
        <taxon>Alphaproteobacteria</taxon>
        <taxon>Rhodobacterales</taxon>
        <taxon>Roseobacteraceae</taxon>
        <taxon>Palleronia</taxon>
    </lineage>
</organism>
<dbReference type="Proteomes" id="UP000642488">
    <property type="component" value="Unassembled WGS sequence"/>
</dbReference>
<dbReference type="RefSeq" id="WP_198917539.1">
    <property type="nucleotide sequence ID" value="NZ_JAEKPD010000022.1"/>
</dbReference>
<proteinExistence type="predicted"/>
<dbReference type="EMBL" id="JAEKPD010000022">
    <property type="protein sequence ID" value="MBJ3764369.1"/>
    <property type="molecule type" value="Genomic_DNA"/>
</dbReference>
<protein>
    <submittedName>
        <fullName evidence="1">Uncharacterized protein</fullName>
    </submittedName>
</protein>
<name>A0A934ILS3_9RHOB</name>
<keyword evidence="2" id="KW-1185">Reference proteome</keyword>
<evidence type="ECO:0000313" key="1">
    <source>
        <dbReference type="EMBL" id="MBJ3764369.1"/>
    </source>
</evidence>
<sequence>MMGFDAAIPCFQVPHEQMPDVLGATIFLTSEQDVQNAPPDTRRVGIHHSLPDNNLQRNHANMLAINPVTMSMM</sequence>
<gene>
    <name evidence="1" type="ORF">ILP92_16635</name>
</gene>